<dbReference type="STRING" id="133412.A0A1R1XV99"/>
<dbReference type="AlphaFoldDB" id="A0A1R1XV99"/>
<dbReference type="InterPro" id="IPR017972">
    <property type="entry name" value="Cyt_P450_CS"/>
</dbReference>
<keyword evidence="8" id="KW-1185">Reference proteome</keyword>
<keyword evidence="3 6" id="KW-0560">Oxidoreductase</keyword>
<dbReference type="PANTHER" id="PTHR24305:SF235">
    <property type="entry name" value="CYTOCHROME P450 MONOOXYGENASE APDB-RELATED"/>
    <property type="match status" value="1"/>
</dbReference>
<dbReference type="GO" id="GO:0016705">
    <property type="term" value="F:oxidoreductase activity, acting on paired donors, with incorporation or reduction of molecular oxygen"/>
    <property type="evidence" value="ECO:0007669"/>
    <property type="project" value="InterPro"/>
</dbReference>
<dbReference type="GO" id="GO:0004497">
    <property type="term" value="F:monooxygenase activity"/>
    <property type="evidence" value="ECO:0007669"/>
    <property type="project" value="UniProtKB-KW"/>
</dbReference>
<evidence type="ECO:0000313" key="7">
    <source>
        <dbReference type="EMBL" id="OMJ18469.1"/>
    </source>
</evidence>
<dbReference type="InterPro" id="IPR002401">
    <property type="entry name" value="Cyt_P450_E_grp-I"/>
</dbReference>
<evidence type="ECO:0000256" key="3">
    <source>
        <dbReference type="ARBA" id="ARBA00023002"/>
    </source>
</evidence>
<dbReference type="OrthoDB" id="1470350at2759"/>
<feature type="binding site" description="axial binding residue" evidence="5">
    <location>
        <position position="425"/>
    </location>
    <ligand>
        <name>heme</name>
        <dbReference type="ChEBI" id="CHEBI:30413"/>
    </ligand>
    <ligandPart>
        <name>Fe</name>
        <dbReference type="ChEBI" id="CHEBI:18248"/>
    </ligandPart>
</feature>
<dbReference type="PANTHER" id="PTHR24305">
    <property type="entry name" value="CYTOCHROME P450"/>
    <property type="match status" value="1"/>
</dbReference>
<dbReference type="InterPro" id="IPR050121">
    <property type="entry name" value="Cytochrome_P450_monoxygenase"/>
</dbReference>
<reference evidence="7 8" key="1">
    <citation type="submission" date="2017-01" db="EMBL/GenBank/DDBJ databases">
        <authorList>
            <person name="Mah S.A."/>
            <person name="Swanson W.J."/>
            <person name="Moy G.W."/>
            <person name="Vacquier V.D."/>
        </authorList>
    </citation>
    <scope>NUCLEOTIDE SEQUENCE [LARGE SCALE GENOMIC DNA]</scope>
    <source>
        <strain evidence="7 8">GSMNP</strain>
    </source>
</reference>
<evidence type="ECO:0000256" key="6">
    <source>
        <dbReference type="RuleBase" id="RU000461"/>
    </source>
</evidence>
<dbReference type="SUPFAM" id="SSF48264">
    <property type="entry name" value="Cytochrome P450"/>
    <property type="match status" value="1"/>
</dbReference>
<evidence type="ECO:0000256" key="2">
    <source>
        <dbReference type="ARBA" id="ARBA00022723"/>
    </source>
</evidence>
<keyword evidence="5 6" id="KW-0349">Heme</keyword>
<dbReference type="InterPro" id="IPR001128">
    <property type="entry name" value="Cyt_P450"/>
</dbReference>
<organism evidence="7 8">
    <name type="scientific">Smittium culicis</name>
    <dbReference type="NCBI Taxonomy" id="133412"/>
    <lineage>
        <taxon>Eukaryota</taxon>
        <taxon>Fungi</taxon>
        <taxon>Fungi incertae sedis</taxon>
        <taxon>Zoopagomycota</taxon>
        <taxon>Kickxellomycotina</taxon>
        <taxon>Harpellomycetes</taxon>
        <taxon>Harpellales</taxon>
        <taxon>Legeriomycetaceae</taxon>
        <taxon>Smittium</taxon>
    </lineage>
</organism>
<evidence type="ECO:0000256" key="5">
    <source>
        <dbReference type="PIRSR" id="PIRSR602401-1"/>
    </source>
</evidence>
<evidence type="ECO:0000313" key="8">
    <source>
        <dbReference type="Proteomes" id="UP000187283"/>
    </source>
</evidence>
<dbReference type="InterPro" id="IPR036396">
    <property type="entry name" value="Cyt_P450_sf"/>
</dbReference>
<dbReference type="GO" id="GO:0005506">
    <property type="term" value="F:iron ion binding"/>
    <property type="evidence" value="ECO:0007669"/>
    <property type="project" value="InterPro"/>
</dbReference>
<name>A0A1R1XV99_9FUNG</name>
<dbReference type="PRINTS" id="PR00463">
    <property type="entry name" value="EP450I"/>
</dbReference>
<dbReference type="Gene3D" id="1.10.630.10">
    <property type="entry name" value="Cytochrome P450"/>
    <property type="match status" value="1"/>
</dbReference>
<keyword evidence="2 5" id="KW-0479">Metal-binding</keyword>
<evidence type="ECO:0000256" key="4">
    <source>
        <dbReference type="ARBA" id="ARBA00023004"/>
    </source>
</evidence>
<dbReference type="Pfam" id="PF00067">
    <property type="entry name" value="p450"/>
    <property type="match status" value="1"/>
</dbReference>
<dbReference type="EMBL" id="LSSN01001741">
    <property type="protein sequence ID" value="OMJ18469.1"/>
    <property type="molecule type" value="Genomic_DNA"/>
</dbReference>
<comment type="cofactor">
    <cofactor evidence="1 5">
        <name>heme</name>
        <dbReference type="ChEBI" id="CHEBI:30413"/>
    </cofactor>
</comment>
<gene>
    <name evidence="7" type="ORF">AYI70_g5341</name>
</gene>
<comment type="caution">
    <text evidence="7">The sequence shown here is derived from an EMBL/GenBank/DDBJ whole genome shotgun (WGS) entry which is preliminary data.</text>
</comment>
<protein>
    <submittedName>
        <fullName evidence="7">Versicolorin B desaturase</fullName>
    </submittedName>
</protein>
<keyword evidence="4 5" id="KW-0408">Iron</keyword>
<sequence length="498" mass="56701">MDSSKYPTSLIIYAVFFDPLRKVPGPLSSRFTSFFTRIHLIKGESTYYFIKLNKIHGPLVRIAPGILIVSSTKESKKILASYKYNKTSIYDGFANVQQNIFSTRDENFSRMRRRQVGPAFSQTGLDTVDSLITEICVDSFEKKLREIIQEGNGVAQFNFFKYFQNVTADVIGELAFGKSFDAVQNDGHPITGWANASMRNSVIVKFVPFLSYLQDYIPGFKSNEKKLENFCLKSIEQRRRLIKNKSYNEKRIDILQTYLTSINTSNNQPLSDNEIVAEMVAMVIAGVDTTSITLTWILIFYLLYPEVYNKVREEIRSNFPDKNAKITLQSSREKLPYFIATVYETLRIRGSAGGLLFRETSKDGLEICGYNIPSDNEVGIFISGCHNDPELWENPDSFNPDRFLGPEGELLKKEITAFSTGVRICPGKNLAWMEIAEIIANMLNNFDLELPSDSMYGPNILDASRHNEPLIPKDIAFATRSPAYPDRDCNVIIRERTY</sequence>
<dbReference type="Proteomes" id="UP000187283">
    <property type="component" value="Unassembled WGS sequence"/>
</dbReference>
<keyword evidence="6" id="KW-0503">Monooxygenase</keyword>
<dbReference type="GO" id="GO:0020037">
    <property type="term" value="F:heme binding"/>
    <property type="evidence" value="ECO:0007669"/>
    <property type="project" value="InterPro"/>
</dbReference>
<dbReference type="PROSITE" id="PS00086">
    <property type="entry name" value="CYTOCHROME_P450"/>
    <property type="match status" value="1"/>
</dbReference>
<comment type="similarity">
    <text evidence="6">Belongs to the cytochrome P450 family.</text>
</comment>
<proteinExistence type="inferred from homology"/>
<accession>A0A1R1XV99</accession>
<evidence type="ECO:0000256" key="1">
    <source>
        <dbReference type="ARBA" id="ARBA00001971"/>
    </source>
</evidence>
<dbReference type="GO" id="GO:0044550">
    <property type="term" value="P:secondary metabolite biosynthetic process"/>
    <property type="evidence" value="ECO:0007669"/>
    <property type="project" value="UniProtKB-ARBA"/>
</dbReference>
<dbReference type="PRINTS" id="PR00385">
    <property type="entry name" value="P450"/>
</dbReference>